<accession>A0A5M6I4W8</accession>
<evidence type="ECO:0000313" key="3">
    <source>
        <dbReference type="Proteomes" id="UP000324065"/>
    </source>
</evidence>
<keyword evidence="3" id="KW-1185">Reference proteome</keyword>
<keyword evidence="1" id="KW-0812">Transmembrane</keyword>
<keyword evidence="1" id="KW-1133">Transmembrane helix</keyword>
<dbReference type="EMBL" id="VWPJ01000039">
    <property type="protein sequence ID" value="KAA5603222.1"/>
    <property type="molecule type" value="Genomic_DNA"/>
</dbReference>
<proteinExistence type="predicted"/>
<evidence type="ECO:0000313" key="2">
    <source>
        <dbReference type="EMBL" id="KAA5603222.1"/>
    </source>
</evidence>
<reference evidence="2 3" key="1">
    <citation type="submission" date="2019-09" db="EMBL/GenBank/DDBJ databases">
        <title>Genome sequence of Roseospira marina, one of the more divergent members of the non-sulfur purple photosynthetic bacterial family, the Rhodospirillaceae.</title>
        <authorList>
            <person name="Meyer T."/>
            <person name="Kyndt J."/>
        </authorList>
    </citation>
    <scope>NUCLEOTIDE SEQUENCE [LARGE SCALE GENOMIC DNA]</scope>
    <source>
        <strain evidence="2 3">DSM 15113</strain>
    </source>
</reference>
<dbReference type="AlphaFoldDB" id="A0A5M6I4W8"/>
<protein>
    <submittedName>
        <fullName evidence="2">Uncharacterized protein</fullName>
    </submittedName>
</protein>
<dbReference type="Proteomes" id="UP000324065">
    <property type="component" value="Unassembled WGS sequence"/>
</dbReference>
<dbReference type="RefSeq" id="WP_150064213.1">
    <property type="nucleotide sequence ID" value="NZ_JACHII010000037.1"/>
</dbReference>
<comment type="caution">
    <text evidence="2">The sequence shown here is derived from an EMBL/GenBank/DDBJ whole genome shotgun (WGS) entry which is preliminary data.</text>
</comment>
<evidence type="ECO:0000256" key="1">
    <source>
        <dbReference type="SAM" id="Phobius"/>
    </source>
</evidence>
<name>A0A5M6I4W8_9PROT</name>
<gene>
    <name evidence="2" type="ORF">F1188_19955</name>
</gene>
<keyword evidence="1" id="KW-0472">Membrane</keyword>
<organism evidence="2 3">
    <name type="scientific">Roseospira marina</name>
    <dbReference type="NCBI Taxonomy" id="140057"/>
    <lineage>
        <taxon>Bacteria</taxon>
        <taxon>Pseudomonadati</taxon>
        <taxon>Pseudomonadota</taxon>
        <taxon>Alphaproteobacteria</taxon>
        <taxon>Rhodospirillales</taxon>
        <taxon>Rhodospirillaceae</taxon>
        <taxon>Roseospira</taxon>
    </lineage>
</organism>
<feature type="transmembrane region" description="Helical" evidence="1">
    <location>
        <begin position="95"/>
        <end position="114"/>
    </location>
</feature>
<sequence>MAEELDRKLRDLEAATAESADKIPRLRRYVEDMYAQGTTLSWSNLYELAARFASENDEEFFKFILENYRDVRADAEATRYVPPSALIVSTERAEACVAAVLGIGIGWVWAWLAVSPWTADATAMAEVTGIDATPA</sequence>